<feature type="transmembrane region" description="Helical" evidence="8">
    <location>
        <begin position="183"/>
        <end position="203"/>
    </location>
</feature>
<dbReference type="PROSITE" id="PS50111">
    <property type="entry name" value="CHEMOTAXIS_TRANSDUC_2"/>
    <property type="match status" value="1"/>
</dbReference>
<evidence type="ECO:0000313" key="12">
    <source>
        <dbReference type="Proteomes" id="UP001240171"/>
    </source>
</evidence>
<evidence type="ECO:0000313" key="11">
    <source>
        <dbReference type="EMBL" id="MDO7908660.1"/>
    </source>
</evidence>
<keyword evidence="8" id="KW-0812">Transmembrane</keyword>
<gene>
    <name evidence="11" type="ORF">Q5741_19920</name>
</gene>
<sequence>MRFHLSLRMKILFSFLSIILLFVATVVSTTVMNRQIIQKTSLIMESQQRMSVIQRLNLYARMTDDDGAAYMLASPGTRDSYRTRYDADIKFVETELSNLKAMTANAQDLQQIAKFTERWRSSLENKQAIMDALLTDFSNAQNNYTRDSYDPIAFSLLSLVKGEEAKMEAYRQDIKNTNQLVQYLSYGLAAAAIILSLGIAFMLSQYMIRRISQLKNSAESVAQGDLNLAELKFKGNDELSKLSDAFNSMTSSLRDIIGNAEEVSIHTAASSVQLKSSAEQTGQATLHISDAMQQITEGIEQQVQHLMENASTMEELSSKVTHIAEHGQSVLGSVSTTSATALQGKEELSRAIQQIRIIEGSNSGLTQVILGLNDQIDQISSAVRLITEISSQTDLLALNASIEAARAGEQGRGFSVVAQEVRKLAEQSKTSADQISRLVSGIQQVAEKAVDEMNQGTIEIQKGIQLVDLAGVSFEGILELIRQAERDVEEVSQEAMLILDDSVRVNSGMDAVTRIAKQNAANTQTISASTQEQLASMEEITASSGSLSELAGTLKTLIGKFKL</sequence>
<evidence type="ECO:0000259" key="10">
    <source>
        <dbReference type="PROSITE" id="PS50885"/>
    </source>
</evidence>
<evidence type="ECO:0000256" key="1">
    <source>
        <dbReference type="ARBA" id="ARBA00004236"/>
    </source>
</evidence>
<evidence type="ECO:0000256" key="7">
    <source>
        <dbReference type="SAM" id="Coils"/>
    </source>
</evidence>
<dbReference type="InterPro" id="IPR004089">
    <property type="entry name" value="MCPsignal_dom"/>
</dbReference>
<evidence type="ECO:0000256" key="2">
    <source>
        <dbReference type="ARBA" id="ARBA00022475"/>
    </source>
</evidence>
<comment type="subcellular location">
    <subcellularLocation>
        <location evidence="1">Cell membrane</location>
    </subcellularLocation>
</comment>
<dbReference type="EMBL" id="JAUQTB010000019">
    <property type="protein sequence ID" value="MDO7908660.1"/>
    <property type="molecule type" value="Genomic_DNA"/>
</dbReference>
<evidence type="ECO:0000256" key="5">
    <source>
        <dbReference type="ARBA" id="ARBA00029447"/>
    </source>
</evidence>
<feature type="domain" description="HAMP" evidence="10">
    <location>
        <begin position="205"/>
        <end position="258"/>
    </location>
</feature>
<dbReference type="SUPFAM" id="SSF58104">
    <property type="entry name" value="Methyl-accepting chemotaxis protein (MCP) signaling domain"/>
    <property type="match status" value="1"/>
</dbReference>
<feature type="coiled-coil region" evidence="7">
    <location>
        <begin position="474"/>
        <end position="501"/>
    </location>
</feature>
<dbReference type="PANTHER" id="PTHR32089">
    <property type="entry name" value="METHYL-ACCEPTING CHEMOTAXIS PROTEIN MCPB"/>
    <property type="match status" value="1"/>
</dbReference>
<dbReference type="PANTHER" id="PTHR32089:SF112">
    <property type="entry name" value="LYSOZYME-LIKE PROTEIN-RELATED"/>
    <property type="match status" value="1"/>
</dbReference>
<dbReference type="Gene3D" id="6.10.340.10">
    <property type="match status" value="1"/>
</dbReference>
<reference evidence="11 12" key="1">
    <citation type="submission" date="2023-07" db="EMBL/GenBank/DDBJ databases">
        <title>Paenibacillus sp. JX-17 nov. isolated from soil.</title>
        <authorList>
            <person name="Wan Y."/>
            <person name="Liu B."/>
        </authorList>
    </citation>
    <scope>NUCLEOTIDE SEQUENCE [LARGE SCALE GENOMIC DNA]</scope>
    <source>
        <strain evidence="11 12">JX-17</strain>
    </source>
</reference>
<evidence type="ECO:0000256" key="4">
    <source>
        <dbReference type="ARBA" id="ARBA00023224"/>
    </source>
</evidence>
<evidence type="ECO:0000256" key="6">
    <source>
        <dbReference type="PROSITE-ProRule" id="PRU00284"/>
    </source>
</evidence>
<evidence type="ECO:0000256" key="8">
    <source>
        <dbReference type="SAM" id="Phobius"/>
    </source>
</evidence>
<dbReference type="Pfam" id="PF00015">
    <property type="entry name" value="MCPsignal"/>
    <property type="match status" value="1"/>
</dbReference>
<proteinExistence type="inferred from homology"/>
<keyword evidence="2" id="KW-1003">Cell membrane</keyword>
<dbReference type="InterPro" id="IPR003660">
    <property type="entry name" value="HAMP_dom"/>
</dbReference>
<dbReference type="RefSeq" id="WP_305025878.1">
    <property type="nucleotide sequence ID" value="NZ_JAUQTB010000019.1"/>
</dbReference>
<comment type="caution">
    <text evidence="11">The sequence shown here is derived from an EMBL/GenBank/DDBJ whole genome shotgun (WGS) entry which is preliminary data.</text>
</comment>
<comment type="similarity">
    <text evidence="5">Belongs to the methyl-accepting chemotaxis (MCP) protein family.</text>
</comment>
<feature type="domain" description="Methyl-accepting transducer" evidence="9">
    <location>
        <begin position="277"/>
        <end position="548"/>
    </location>
</feature>
<name>A0ABT9CHB7_9BACL</name>
<keyword evidence="4 6" id="KW-0807">Transducer</keyword>
<keyword evidence="8" id="KW-1133">Transmembrane helix</keyword>
<dbReference type="PROSITE" id="PS50885">
    <property type="entry name" value="HAMP"/>
    <property type="match status" value="1"/>
</dbReference>
<dbReference type="Pfam" id="PF00672">
    <property type="entry name" value="HAMP"/>
    <property type="match status" value="1"/>
</dbReference>
<keyword evidence="7" id="KW-0175">Coiled coil</keyword>
<dbReference type="SMART" id="SM00283">
    <property type="entry name" value="MA"/>
    <property type="match status" value="1"/>
</dbReference>
<accession>A0ABT9CHB7</accession>
<organism evidence="11 12">
    <name type="scientific">Paenibacillus lacisoli</name>
    <dbReference type="NCBI Taxonomy" id="3064525"/>
    <lineage>
        <taxon>Bacteria</taxon>
        <taxon>Bacillati</taxon>
        <taxon>Bacillota</taxon>
        <taxon>Bacilli</taxon>
        <taxon>Bacillales</taxon>
        <taxon>Paenibacillaceae</taxon>
        <taxon>Paenibacillus</taxon>
    </lineage>
</organism>
<dbReference type="Gene3D" id="1.10.287.950">
    <property type="entry name" value="Methyl-accepting chemotaxis protein"/>
    <property type="match status" value="1"/>
</dbReference>
<protein>
    <submittedName>
        <fullName evidence="11">Methyl-accepting chemotaxis protein</fullName>
    </submittedName>
</protein>
<dbReference type="SMART" id="SM00304">
    <property type="entry name" value="HAMP"/>
    <property type="match status" value="1"/>
</dbReference>
<evidence type="ECO:0000259" key="9">
    <source>
        <dbReference type="PROSITE" id="PS50111"/>
    </source>
</evidence>
<keyword evidence="12" id="KW-1185">Reference proteome</keyword>
<dbReference type="CDD" id="cd06225">
    <property type="entry name" value="HAMP"/>
    <property type="match status" value="1"/>
</dbReference>
<keyword evidence="3 8" id="KW-0472">Membrane</keyword>
<dbReference type="Proteomes" id="UP001240171">
    <property type="component" value="Unassembled WGS sequence"/>
</dbReference>
<evidence type="ECO:0000256" key="3">
    <source>
        <dbReference type="ARBA" id="ARBA00023136"/>
    </source>
</evidence>